<reference evidence="10" key="1">
    <citation type="submission" date="2021-11" db="EMBL/GenBank/DDBJ databases">
        <title>Streptomyces corallinus and Kineosporia corallina sp. nov., two new coral-derived marine actinobacteria.</title>
        <authorList>
            <person name="Buangrab K."/>
            <person name="Sutthacheep M."/>
            <person name="Yeemin T."/>
            <person name="Harunari E."/>
            <person name="Igarashi Y."/>
            <person name="Sripreechasak P."/>
            <person name="Kanchanasin P."/>
            <person name="Tanasupawat S."/>
            <person name="Phongsopitanun W."/>
        </authorList>
    </citation>
    <scope>NUCLEOTIDE SEQUENCE</scope>
    <source>
        <strain evidence="10">JCM 31032</strain>
    </source>
</reference>
<dbReference type="SUPFAM" id="SSF161098">
    <property type="entry name" value="MetI-like"/>
    <property type="match status" value="1"/>
</dbReference>
<dbReference type="EMBL" id="JAJOMB010000020">
    <property type="protein sequence ID" value="MCD5315089.1"/>
    <property type="molecule type" value="Genomic_DNA"/>
</dbReference>
<dbReference type="InterPro" id="IPR000515">
    <property type="entry name" value="MetI-like"/>
</dbReference>
<dbReference type="Pfam" id="PF00528">
    <property type="entry name" value="BPD_transp_1"/>
    <property type="match status" value="1"/>
</dbReference>
<comment type="subcellular location">
    <subcellularLocation>
        <location evidence="1 8">Cell membrane</location>
        <topology evidence="1 8">Multi-pass membrane protein</topology>
    </subcellularLocation>
</comment>
<feature type="transmembrane region" description="Helical" evidence="8">
    <location>
        <begin position="80"/>
        <end position="100"/>
    </location>
</feature>
<dbReference type="PANTHER" id="PTHR42929:SF1">
    <property type="entry name" value="INNER MEMBRANE ABC TRANSPORTER PERMEASE PROTEIN YDCU-RELATED"/>
    <property type="match status" value="1"/>
</dbReference>
<dbReference type="InterPro" id="IPR035906">
    <property type="entry name" value="MetI-like_sf"/>
</dbReference>
<keyword evidence="3 8" id="KW-0813">Transport</keyword>
<gene>
    <name evidence="10" type="ORF">LR394_29705</name>
</gene>
<sequence length="287" mass="30565">MSHRVGALLGRYPALRLGLLIAAPLTWLVAVYVVALAALLVTALWQVDSFTGDLERTVSLENLKTVLTGELYRTVTLRTVGVAALVTVIDVLIALPIAFYMAKVATPRRRRILLIAVLTPLWASYLVKAFAWRATLSDGGLLEWLGTPIGLQSPGYGLSAVVMTQAYIWLPYVILPIFAGLERVPDSLLEASGDLGGGPVHTLRWVVLPLLVPAVIAGSIFSFSLTLGDYITVNIVGGTSQMLGNLVFVNAGAANNLPLAATIALIPIVVMLGYLAAVRRTGALDNL</sequence>
<comment type="caution">
    <text evidence="10">The sequence shown here is derived from an EMBL/GenBank/DDBJ whole genome shotgun (WGS) entry which is preliminary data.</text>
</comment>
<feature type="transmembrane region" description="Helical" evidence="8">
    <location>
        <begin position="20"/>
        <end position="45"/>
    </location>
</feature>
<dbReference type="GO" id="GO:0055085">
    <property type="term" value="P:transmembrane transport"/>
    <property type="evidence" value="ECO:0007669"/>
    <property type="project" value="InterPro"/>
</dbReference>
<organism evidence="10 11">
    <name type="scientific">Kineosporia babensis</name>
    <dbReference type="NCBI Taxonomy" id="499548"/>
    <lineage>
        <taxon>Bacteria</taxon>
        <taxon>Bacillati</taxon>
        <taxon>Actinomycetota</taxon>
        <taxon>Actinomycetes</taxon>
        <taxon>Kineosporiales</taxon>
        <taxon>Kineosporiaceae</taxon>
        <taxon>Kineosporia</taxon>
    </lineage>
</organism>
<dbReference type="RefSeq" id="WP_231447895.1">
    <property type="nucleotide sequence ID" value="NZ_JAJOMB010000020.1"/>
</dbReference>
<keyword evidence="6 8" id="KW-1133">Transmembrane helix</keyword>
<name>A0A9X1NJS8_9ACTN</name>
<evidence type="ECO:0000256" key="3">
    <source>
        <dbReference type="ARBA" id="ARBA00022448"/>
    </source>
</evidence>
<proteinExistence type="inferred from homology"/>
<evidence type="ECO:0000256" key="8">
    <source>
        <dbReference type="RuleBase" id="RU363032"/>
    </source>
</evidence>
<feature type="transmembrane region" description="Helical" evidence="8">
    <location>
        <begin position="257"/>
        <end position="277"/>
    </location>
</feature>
<evidence type="ECO:0000256" key="4">
    <source>
        <dbReference type="ARBA" id="ARBA00022475"/>
    </source>
</evidence>
<keyword evidence="11" id="KW-1185">Reference proteome</keyword>
<comment type="similarity">
    <text evidence="2">Belongs to the binding-protein-dependent transport system permease family. CysTW subfamily.</text>
</comment>
<feature type="transmembrane region" description="Helical" evidence="8">
    <location>
        <begin position="155"/>
        <end position="181"/>
    </location>
</feature>
<dbReference type="Gene3D" id="1.10.3720.10">
    <property type="entry name" value="MetI-like"/>
    <property type="match status" value="1"/>
</dbReference>
<dbReference type="PANTHER" id="PTHR42929">
    <property type="entry name" value="INNER MEMBRANE ABC TRANSPORTER PERMEASE PROTEIN YDCU-RELATED-RELATED"/>
    <property type="match status" value="1"/>
</dbReference>
<evidence type="ECO:0000256" key="7">
    <source>
        <dbReference type="ARBA" id="ARBA00023136"/>
    </source>
</evidence>
<feature type="transmembrane region" description="Helical" evidence="8">
    <location>
        <begin position="202"/>
        <end position="223"/>
    </location>
</feature>
<dbReference type="Proteomes" id="UP001138997">
    <property type="component" value="Unassembled WGS sequence"/>
</dbReference>
<dbReference type="CDD" id="cd06261">
    <property type="entry name" value="TM_PBP2"/>
    <property type="match status" value="1"/>
</dbReference>
<keyword evidence="5 8" id="KW-0812">Transmembrane</keyword>
<dbReference type="AlphaFoldDB" id="A0A9X1NJS8"/>
<evidence type="ECO:0000313" key="10">
    <source>
        <dbReference type="EMBL" id="MCD5315089.1"/>
    </source>
</evidence>
<evidence type="ECO:0000313" key="11">
    <source>
        <dbReference type="Proteomes" id="UP001138997"/>
    </source>
</evidence>
<evidence type="ECO:0000259" key="9">
    <source>
        <dbReference type="PROSITE" id="PS50928"/>
    </source>
</evidence>
<feature type="transmembrane region" description="Helical" evidence="8">
    <location>
        <begin position="112"/>
        <end position="135"/>
    </location>
</feature>
<feature type="domain" description="ABC transmembrane type-1" evidence="9">
    <location>
        <begin position="76"/>
        <end position="276"/>
    </location>
</feature>
<evidence type="ECO:0000256" key="2">
    <source>
        <dbReference type="ARBA" id="ARBA00007069"/>
    </source>
</evidence>
<evidence type="ECO:0000256" key="6">
    <source>
        <dbReference type="ARBA" id="ARBA00022989"/>
    </source>
</evidence>
<protein>
    <submittedName>
        <fullName evidence="10">ABC transporter permease</fullName>
    </submittedName>
</protein>
<evidence type="ECO:0000256" key="5">
    <source>
        <dbReference type="ARBA" id="ARBA00022692"/>
    </source>
</evidence>
<dbReference type="PROSITE" id="PS50928">
    <property type="entry name" value="ABC_TM1"/>
    <property type="match status" value="1"/>
</dbReference>
<accession>A0A9X1NJS8</accession>
<keyword evidence="4" id="KW-1003">Cell membrane</keyword>
<keyword evidence="7 8" id="KW-0472">Membrane</keyword>
<evidence type="ECO:0000256" key="1">
    <source>
        <dbReference type="ARBA" id="ARBA00004651"/>
    </source>
</evidence>
<dbReference type="GO" id="GO:0005886">
    <property type="term" value="C:plasma membrane"/>
    <property type="evidence" value="ECO:0007669"/>
    <property type="project" value="UniProtKB-SubCell"/>
</dbReference>